<dbReference type="AlphaFoldDB" id="A0A8D8A9S1"/>
<accession>A0A8D8A9S1</accession>
<organism evidence="1">
    <name type="scientific">Culex pipiens</name>
    <name type="common">House mosquito</name>
    <dbReference type="NCBI Taxonomy" id="7175"/>
    <lineage>
        <taxon>Eukaryota</taxon>
        <taxon>Metazoa</taxon>
        <taxon>Ecdysozoa</taxon>
        <taxon>Arthropoda</taxon>
        <taxon>Hexapoda</taxon>
        <taxon>Insecta</taxon>
        <taxon>Pterygota</taxon>
        <taxon>Neoptera</taxon>
        <taxon>Endopterygota</taxon>
        <taxon>Diptera</taxon>
        <taxon>Nematocera</taxon>
        <taxon>Culicoidea</taxon>
        <taxon>Culicidae</taxon>
        <taxon>Culicinae</taxon>
        <taxon>Culicini</taxon>
        <taxon>Culex</taxon>
        <taxon>Culex</taxon>
    </lineage>
</organism>
<protein>
    <submittedName>
        <fullName evidence="1">(northern house mosquito) hypothetical protein</fullName>
    </submittedName>
</protein>
<reference evidence="1" key="1">
    <citation type="submission" date="2021-05" db="EMBL/GenBank/DDBJ databases">
        <authorList>
            <person name="Alioto T."/>
            <person name="Alioto T."/>
            <person name="Gomez Garrido J."/>
        </authorList>
    </citation>
    <scope>NUCLEOTIDE SEQUENCE</scope>
</reference>
<sequence length="107" mass="12224">MSFRWKCKWHNRSRFRSSVSLVSLFTLCWLINSSHLSSTSSSLGKLYEREREGWYFIRGGRFCYGSSLPEQRDSLRGRAAVLTLARSAALFDGANDLAHGDFGMDLH</sequence>
<name>A0A8D8A9S1_CULPI</name>
<evidence type="ECO:0000313" key="1">
    <source>
        <dbReference type="EMBL" id="CAG6453054.1"/>
    </source>
</evidence>
<dbReference type="EMBL" id="HBUE01022021">
    <property type="protein sequence ID" value="CAG6453054.1"/>
    <property type="molecule type" value="Transcribed_RNA"/>
</dbReference>
<proteinExistence type="predicted"/>